<keyword evidence="2" id="KW-1185">Reference proteome</keyword>
<dbReference type="EMBL" id="HM242243">
    <property type="protein sequence ID" value="ADJ53068.1"/>
    <property type="molecule type" value="Genomic_DNA"/>
</dbReference>
<proteinExistence type="predicted"/>
<protein>
    <submittedName>
        <fullName evidence="1">Gp26</fullName>
    </submittedName>
</protein>
<reference evidence="1 2" key="1">
    <citation type="journal article" date="2010" name="J. Bacteriol.">
        <title>Brochothrix thermosphacta bacteriophages feature heterogeneous and highly mosaic genomes and utilize unique prophage insertion sites.</title>
        <authorList>
            <person name="Kilcher S."/>
            <person name="Loessner M.J."/>
            <person name="Klumpp J."/>
        </authorList>
    </citation>
    <scope>NUCLEOTIDE SEQUENCE [LARGE SCALE GENOMIC DNA]</scope>
</reference>
<dbReference type="GeneID" id="10359064"/>
<organism evidence="1 2">
    <name type="scientific">Brochothrix phage A9</name>
    <dbReference type="NCBI Taxonomy" id="857312"/>
    <lineage>
        <taxon>Viruses</taxon>
        <taxon>Duplodnaviria</taxon>
        <taxon>Heunggongvirae</taxon>
        <taxon>Uroviricota</taxon>
        <taxon>Caudoviricetes</taxon>
        <taxon>Herelleviridae</taxon>
        <taxon>Klumppvirus</taxon>
        <taxon>Klumppvirus A9</taxon>
    </lineage>
</organism>
<evidence type="ECO:0000313" key="1">
    <source>
        <dbReference type="EMBL" id="ADJ53068.1"/>
    </source>
</evidence>
<dbReference type="Proteomes" id="UP000000331">
    <property type="component" value="Segment"/>
</dbReference>
<dbReference type="KEGG" id="vg:10359064"/>
<evidence type="ECO:0000313" key="2">
    <source>
        <dbReference type="Proteomes" id="UP000000331"/>
    </source>
</evidence>
<dbReference type="RefSeq" id="YP_004301359.1">
    <property type="nucleotide sequence ID" value="NC_015253.1"/>
</dbReference>
<accession>D9J0H3</accession>
<name>D9J0H3_9CAUD</name>
<sequence length="69" mass="8218">MNNPYGTYHIQKVREYALNGQRLSMVKQFDCFHFDTPLGLTVHTLSLLENELDNDYLMKYFERCQQGLE</sequence>